<dbReference type="Proteomes" id="UP001162992">
    <property type="component" value="Chromosome 15"/>
</dbReference>
<accession>A0ACC2BIT3</accession>
<reference evidence="2" key="1">
    <citation type="journal article" date="2024" name="Proc. Natl. Acad. Sci. U.S.A.">
        <title>Extraordinary preservation of gene collinearity over three hundred million years revealed in homosporous lycophytes.</title>
        <authorList>
            <person name="Li C."/>
            <person name="Wickell D."/>
            <person name="Kuo L.Y."/>
            <person name="Chen X."/>
            <person name="Nie B."/>
            <person name="Liao X."/>
            <person name="Peng D."/>
            <person name="Ji J."/>
            <person name="Jenkins J."/>
            <person name="Williams M."/>
            <person name="Shu S."/>
            <person name="Plott C."/>
            <person name="Barry K."/>
            <person name="Rajasekar S."/>
            <person name="Grimwood J."/>
            <person name="Han X."/>
            <person name="Sun S."/>
            <person name="Hou Z."/>
            <person name="He W."/>
            <person name="Dai G."/>
            <person name="Sun C."/>
            <person name="Schmutz J."/>
            <person name="Leebens-Mack J.H."/>
            <person name="Li F.W."/>
            <person name="Wang L."/>
        </authorList>
    </citation>
    <scope>NUCLEOTIDE SEQUENCE [LARGE SCALE GENOMIC DNA]</scope>
    <source>
        <strain evidence="2">cv. PW_Plant_1</strain>
    </source>
</reference>
<organism evidence="1 2">
    <name type="scientific">Diphasiastrum complanatum</name>
    <name type="common">Issler's clubmoss</name>
    <name type="synonym">Lycopodium complanatum</name>
    <dbReference type="NCBI Taxonomy" id="34168"/>
    <lineage>
        <taxon>Eukaryota</taxon>
        <taxon>Viridiplantae</taxon>
        <taxon>Streptophyta</taxon>
        <taxon>Embryophyta</taxon>
        <taxon>Tracheophyta</taxon>
        <taxon>Lycopodiopsida</taxon>
        <taxon>Lycopodiales</taxon>
        <taxon>Lycopodiaceae</taxon>
        <taxon>Lycopodioideae</taxon>
        <taxon>Diphasiastrum</taxon>
    </lineage>
</organism>
<comment type="caution">
    <text evidence="1">The sequence shown here is derived from an EMBL/GenBank/DDBJ whole genome shotgun (WGS) entry which is preliminary data.</text>
</comment>
<name>A0ACC2BIT3_DIPCM</name>
<dbReference type="EMBL" id="CM055106">
    <property type="protein sequence ID" value="KAJ7529693.1"/>
    <property type="molecule type" value="Genomic_DNA"/>
</dbReference>
<sequence>MASGSSSYPGHDASNFLWRRGCSQDAQTTAESYGFESLNCLSAGILPCQMEDTTQGWQQHEMVDFHGQFDGDLPLNKVIKESKGHTTKLEYMKMFDMQGDCGDDVALVKMAKRSNASITNSLSCKNKAWLVDVDMRDTEATLTPHVTYQSSYAVNTPYTQPRHGGGVPVGRPEIARWPESQYNCGSSKNWSSCSSMAALKQGVQNHAALDLSYGMHGVDQPGGFKSDQEELSRDDAITQANMHHSLYPWGKTARKNLDNFLSTCSDKENNGALHAQTSGEREAKLTCNKAGSQKKAFSRDSRDPIWTTFQEDFYLPFPIPSERIGTSLPIKRKRGRPPKTGSTVGIYRTQPTQSRKGKRRRKAKLLFSRPRKNVHVCLQNSSRLKDKGCDGKLSNLLMASTRGRKRKGQTCRDYLTPKQTAMGSTISYAVGPSLEDGSSRDTGEFTDFGDKLEAICQAPFDMTQLVQLVQLFKNRKPIVRLRNTRQGSVFFSTEKEGLSYLDHHPDLAKKLESTSNPEEKLRLLRGFFFWIQHSCMPGSFKPWTRILEGSEDDDCVEIEGPDCEVVAVVLPVDEHQNIDSLLASERYQEFINSVNVDIKPKHNGPMEEHSGISVSSNVKVKLEFS</sequence>
<keyword evidence="2" id="KW-1185">Reference proteome</keyword>
<evidence type="ECO:0000313" key="2">
    <source>
        <dbReference type="Proteomes" id="UP001162992"/>
    </source>
</evidence>
<proteinExistence type="predicted"/>
<evidence type="ECO:0000313" key="1">
    <source>
        <dbReference type="EMBL" id="KAJ7529693.1"/>
    </source>
</evidence>
<gene>
    <name evidence="1" type="ORF">O6H91_15G062300</name>
</gene>
<protein>
    <submittedName>
        <fullName evidence="1">Uncharacterized protein</fullName>
    </submittedName>
</protein>